<protein>
    <recommendedName>
        <fullName evidence="3">PD-(D/E)XK nuclease superfamily protein</fullName>
    </recommendedName>
</protein>
<dbReference type="Pfam" id="PF14281">
    <property type="entry name" value="PDDEXK_4"/>
    <property type="match status" value="1"/>
</dbReference>
<name>A0A7G6E086_THEFR</name>
<dbReference type="InterPro" id="IPR029470">
    <property type="entry name" value="PDDEXK_4"/>
</dbReference>
<dbReference type="RefSeq" id="WP_034424780.1">
    <property type="nucleotide sequence ID" value="NZ_CP045798.1"/>
</dbReference>
<keyword evidence="2" id="KW-1185">Reference proteome</keyword>
<dbReference type="KEGG" id="tfr:BR63_03645"/>
<accession>A0A7G6E086</accession>
<sequence length="356" mass="41541">MNFNPEELTPIFHSEISSSYILMEFLRQGENCLKFLAYMYKKGLGPLNPQNYRVESIEREKMYKGKGAIDIYIRLKHASGRSIIVLIEVKVHDYDSYKFNQIGTYFEAARESEDSQDIYFIYLTQFNKQCFQDKTDVSQPGTVEEFRGAETDYPGRIAHVSWPDFYAFIDEKIATITPTLEHLVILQRTWITDKIKRDLAKYAVNTLDREFGYYFPNTQQRMQELKELGEEKAKRGAKVLEIDLKKLSADEVMKIAEVIEHYADSKDVERKASYVTGEDTLNAVRKFLGELVLRPENWSLLSFYFRVFSIFQTRSYLLLNGTGSQGYSVKLKTVTAREISLCTLWKNHVIDFRLAR</sequence>
<dbReference type="AlphaFoldDB" id="A0A7G6E086"/>
<evidence type="ECO:0008006" key="3">
    <source>
        <dbReference type="Google" id="ProtNLM"/>
    </source>
</evidence>
<evidence type="ECO:0000313" key="1">
    <source>
        <dbReference type="EMBL" id="QNB45490.1"/>
    </source>
</evidence>
<proteinExistence type="predicted"/>
<dbReference type="Proteomes" id="UP000515847">
    <property type="component" value="Chromosome"/>
</dbReference>
<evidence type="ECO:0000313" key="2">
    <source>
        <dbReference type="Proteomes" id="UP000515847"/>
    </source>
</evidence>
<organism evidence="1 2">
    <name type="scientific">Thermanaerosceptrum fracticalcis</name>
    <dbReference type="NCBI Taxonomy" id="1712410"/>
    <lineage>
        <taxon>Bacteria</taxon>
        <taxon>Bacillati</taxon>
        <taxon>Bacillota</taxon>
        <taxon>Clostridia</taxon>
        <taxon>Eubacteriales</taxon>
        <taxon>Peptococcaceae</taxon>
        <taxon>Thermanaerosceptrum</taxon>
    </lineage>
</organism>
<reference evidence="1 2" key="1">
    <citation type="journal article" date="2019" name="Front. Microbiol.">
        <title>Thermoanaerosceptrum fracticalcis gen. nov. sp. nov., a Novel Fumarate-Fermenting Microorganism From a Deep Fractured Carbonate Aquifer of the US Great Basin.</title>
        <authorList>
            <person name="Hamilton-Brehm S.D."/>
            <person name="Stewart L.E."/>
            <person name="Zavarin M."/>
            <person name="Caldwell M."/>
            <person name="Lawson P.A."/>
            <person name="Onstott T.C."/>
            <person name="Grzymski J."/>
            <person name="Neveux I."/>
            <person name="Lollar B.S."/>
            <person name="Russell C.E."/>
            <person name="Moser D.P."/>
        </authorList>
    </citation>
    <scope>NUCLEOTIDE SEQUENCE [LARGE SCALE GENOMIC DNA]</scope>
    <source>
        <strain evidence="1 2">DRI-13</strain>
    </source>
</reference>
<gene>
    <name evidence="1" type="ORF">BR63_03645</name>
</gene>
<dbReference type="EMBL" id="CP045798">
    <property type="protein sequence ID" value="QNB45490.1"/>
    <property type="molecule type" value="Genomic_DNA"/>
</dbReference>
<dbReference type="OrthoDB" id="9830666at2"/>